<dbReference type="Gene3D" id="2.60.120.260">
    <property type="entry name" value="Galactose-binding domain-like"/>
    <property type="match status" value="1"/>
</dbReference>
<dbReference type="KEGG" id="psuu:Psuf_057910"/>
<dbReference type="SUPFAM" id="SSF49785">
    <property type="entry name" value="Galactose-binding domain-like"/>
    <property type="match status" value="1"/>
</dbReference>
<sequence>MRIRALTALLALVAGVAVTAPAQLSTTGGVYGFKGPDPDGNTWTSAYSTTTGDGGTDDVAASGTGRYLRVLGTQRATQWGYSLRDLNAYGT</sequence>
<organism evidence="2 3">
    <name type="scientific">Phytohabitans suffuscus</name>
    <dbReference type="NCBI Taxonomy" id="624315"/>
    <lineage>
        <taxon>Bacteria</taxon>
        <taxon>Bacillati</taxon>
        <taxon>Actinomycetota</taxon>
        <taxon>Actinomycetes</taxon>
        <taxon>Micromonosporales</taxon>
        <taxon>Micromonosporaceae</taxon>
    </lineage>
</organism>
<proteinExistence type="predicted"/>
<protein>
    <submittedName>
        <fullName evidence="2">Uncharacterized protein</fullName>
    </submittedName>
</protein>
<dbReference type="EMBL" id="AP022871">
    <property type="protein sequence ID" value="BCB88478.1"/>
    <property type="molecule type" value="Genomic_DNA"/>
</dbReference>
<name>A0A6F8YRC8_9ACTN</name>
<keyword evidence="3" id="KW-1185">Reference proteome</keyword>
<evidence type="ECO:0000256" key="1">
    <source>
        <dbReference type="SAM" id="SignalP"/>
    </source>
</evidence>
<reference evidence="2 3" key="2">
    <citation type="submission" date="2020-03" db="EMBL/GenBank/DDBJ databases">
        <authorList>
            <person name="Ichikawa N."/>
            <person name="Kimura A."/>
            <person name="Kitahashi Y."/>
            <person name="Uohara A."/>
        </authorList>
    </citation>
    <scope>NUCLEOTIDE SEQUENCE [LARGE SCALE GENOMIC DNA]</scope>
    <source>
        <strain evidence="2 3">NBRC 105367</strain>
    </source>
</reference>
<evidence type="ECO:0000313" key="2">
    <source>
        <dbReference type="EMBL" id="BCB88478.1"/>
    </source>
</evidence>
<dbReference type="AlphaFoldDB" id="A0A6F8YRC8"/>
<accession>A0A6F8YRC8</accession>
<feature type="chain" id="PRO_5026124842" evidence="1">
    <location>
        <begin position="23"/>
        <end position="91"/>
    </location>
</feature>
<dbReference type="Proteomes" id="UP000503011">
    <property type="component" value="Chromosome"/>
</dbReference>
<dbReference type="RefSeq" id="WP_180214578.1">
    <property type="nucleotide sequence ID" value="NZ_AP022871.1"/>
</dbReference>
<dbReference type="InterPro" id="IPR008979">
    <property type="entry name" value="Galactose-bd-like_sf"/>
</dbReference>
<keyword evidence="1" id="KW-0732">Signal</keyword>
<feature type="signal peptide" evidence="1">
    <location>
        <begin position="1"/>
        <end position="22"/>
    </location>
</feature>
<reference evidence="2 3" key="1">
    <citation type="submission" date="2020-03" db="EMBL/GenBank/DDBJ databases">
        <title>Whole genome shotgun sequence of Phytohabitans suffuscus NBRC 105367.</title>
        <authorList>
            <person name="Komaki H."/>
            <person name="Tamura T."/>
        </authorList>
    </citation>
    <scope>NUCLEOTIDE SEQUENCE [LARGE SCALE GENOMIC DNA]</scope>
    <source>
        <strain evidence="2 3">NBRC 105367</strain>
    </source>
</reference>
<evidence type="ECO:0000313" key="3">
    <source>
        <dbReference type="Proteomes" id="UP000503011"/>
    </source>
</evidence>
<gene>
    <name evidence="2" type="ORF">Psuf_057910</name>
</gene>